<dbReference type="SUPFAM" id="SSF52172">
    <property type="entry name" value="CheY-like"/>
    <property type="match status" value="1"/>
</dbReference>
<protein>
    <recommendedName>
        <fullName evidence="2">Response regulatory domain-containing protein</fullName>
    </recommendedName>
</protein>
<dbReference type="EMBL" id="FQUB01000135">
    <property type="protein sequence ID" value="SHG04872.1"/>
    <property type="molecule type" value="Genomic_DNA"/>
</dbReference>
<feature type="domain" description="Response regulatory" evidence="2">
    <location>
        <begin position="5"/>
        <end position="54"/>
    </location>
</feature>
<organism evidence="3 4">
    <name type="scientific">Heyndrickxia coagulans DSM 1 = ATCC 7050</name>
    <dbReference type="NCBI Taxonomy" id="1121088"/>
    <lineage>
        <taxon>Bacteria</taxon>
        <taxon>Bacillati</taxon>
        <taxon>Bacillota</taxon>
        <taxon>Bacilli</taxon>
        <taxon>Bacillales</taxon>
        <taxon>Bacillaceae</taxon>
        <taxon>Heyndrickxia</taxon>
    </lineage>
</organism>
<comment type="caution">
    <text evidence="1">Lacks conserved residue(s) required for the propagation of feature annotation.</text>
</comment>
<dbReference type="InterPro" id="IPR011006">
    <property type="entry name" value="CheY-like_superfamily"/>
</dbReference>
<reference evidence="3 4" key="1">
    <citation type="submission" date="2016-11" db="EMBL/GenBank/DDBJ databases">
        <authorList>
            <person name="Varghese N."/>
            <person name="Submissions S."/>
        </authorList>
    </citation>
    <scope>NUCLEOTIDE SEQUENCE [LARGE SCALE GENOMIC DNA]</scope>
    <source>
        <strain evidence="3 4">DSM 1</strain>
    </source>
</reference>
<dbReference type="InterPro" id="IPR001789">
    <property type="entry name" value="Sig_transdc_resp-reg_receiver"/>
</dbReference>
<proteinExistence type="predicted"/>
<comment type="caution">
    <text evidence="3">The sequence shown here is derived from an EMBL/GenBank/DDBJ whole genome shotgun (WGS) entry which is preliminary data.</text>
</comment>
<evidence type="ECO:0000259" key="2">
    <source>
        <dbReference type="PROSITE" id="PS50110"/>
    </source>
</evidence>
<accession>A0A8B4BZM0</accession>
<evidence type="ECO:0000256" key="1">
    <source>
        <dbReference type="PROSITE-ProRule" id="PRU00169"/>
    </source>
</evidence>
<evidence type="ECO:0000313" key="3">
    <source>
        <dbReference type="EMBL" id="SHG04872.1"/>
    </source>
</evidence>
<dbReference type="Gene3D" id="3.40.50.2300">
    <property type="match status" value="1"/>
</dbReference>
<name>A0A8B4BZM0_HEYCO</name>
<dbReference type="Proteomes" id="UP000184029">
    <property type="component" value="Unassembled WGS sequence"/>
</dbReference>
<evidence type="ECO:0000313" key="4">
    <source>
        <dbReference type="Proteomes" id="UP000184029"/>
    </source>
</evidence>
<dbReference type="AlphaFoldDB" id="A0A8B4BZM0"/>
<sequence>MENNVVLVIDKDPKTQKILTYHLRQAGFRPLSAYDGYEGRKMFLEQDPCLILLQ</sequence>
<gene>
    <name evidence="3" type="ORF">SAMN02745208_03100</name>
</gene>
<dbReference type="GO" id="GO:0000160">
    <property type="term" value="P:phosphorelay signal transduction system"/>
    <property type="evidence" value="ECO:0007669"/>
    <property type="project" value="InterPro"/>
</dbReference>
<dbReference type="PROSITE" id="PS50110">
    <property type="entry name" value="RESPONSE_REGULATORY"/>
    <property type="match status" value="1"/>
</dbReference>